<keyword evidence="1" id="KW-0472">Membrane</keyword>
<dbReference type="RefSeq" id="WP_041102308.1">
    <property type="nucleotide sequence ID" value="NZ_AP012547.1"/>
</dbReference>
<accession>W0SGC0</accession>
<feature type="transmembrane region" description="Helical" evidence="1">
    <location>
        <begin position="14"/>
        <end position="38"/>
    </location>
</feature>
<evidence type="ECO:0000313" key="2">
    <source>
        <dbReference type="EMBL" id="BAO30324.1"/>
    </source>
</evidence>
<dbReference type="EMBL" id="AP012547">
    <property type="protein sequence ID" value="BAO30324.1"/>
    <property type="molecule type" value="Genomic_DNA"/>
</dbReference>
<dbReference type="Proteomes" id="UP000031637">
    <property type="component" value="Chromosome"/>
</dbReference>
<feature type="transmembrane region" description="Helical" evidence="1">
    <location>
        <begin position="273"/>
        <end position="294"/>
    </location>
</feature>
<dbReference type="STRING" id="1223802.SUTH_02542"/>
<proteinExistence type="predicted"/>
<dbReference type="HOGENOM" id="CLU_043268_0_0_4"/>
<organism evidence="2 3">
    <name type="scientific">Sulfuritalea hydrogenivorans sk43H</name>
    <dbReference type="NCBI Taxonomy" id="1223802"/>
    <lineage>
        <taxon>Bacteria</taxon>
        <taxon>Pseudomonadati</taxon>
        <taxon>Pseudomonadota</taxon>
        <taxon>Betaproteobacteria</taxon>
        <taxon>Nitrosomonadales</taxon>
        <taxon>Sterolibacteriaceae</taxon>
        <taxon>Sulfuritalea</taxon>
    </lineage>
</organism>
<protein>
    <recommendedName>
        <fullName evidence="4">PepSY-associated TM helix domain-containing protein</fullName>
    </recommendedName>
</protein>
<dbReference type="PANTHER" id="PTHR34219:SF6">
    <property type="entry name" value="BLR3280 PROTEIN"/>
    <property type="match status" value="1"/>
</dbReference>
<feature type="transmembrane region" description="Helical" evidence="1">
    <location>
        <begin position="488"/>
        <end position="507"/>
    </location>
</feature>
<keyword evidence="1" id="KW-0812">Transmembrane</keyword>
<keyword evidence="1" id="KW-1133">Transmembrane helix</keyword>
<sequence>MSVAKRWLYIAHRWTGIAVCLLMAVWFLSGVVMMYVGYPKLTPLERLEHLPDLSLSESCCISPQQALSAARKALPEISSASEKPARGRVGDGLPALSLVMIGNAPYWLASDGRNRQTAVEAATGKAMDHVDEAHALMVARAFAPESQPSLMEVVRQDIFTVSRGLDHHRPLFRIALNDTNGTELYISSRTGEVIRDSTRLERGWNYLGAILHFFYPLKGEFFDKWRSDIIIYTALVGTVLALLGMWVGVLRWRFKGRFANGSRSPYRNNWTRWHHISGLLFGLITLTWVLSGMLSLNPWRVFESGGPRPDHRAFAGVSLEHARFTLSPGEAVRRANFPVREISVRLFDGHPYYLLRAADGRSEIVAADDSSNANRPIEMIPKDALLAAAARLIPDYTIIRATLLTDYDNYYYGRQPHNLSGHIERRLPVLRVEFDDPHHTWVHLDPHTASIFNSLDSTGRVRRWLFNFLHSFDLRGFVNRRPLWDTTLILLSIGGFVLCISGVVIGWRRLRRPAFTKAAE</sequence>
<evidence type="ECO:0000313" key="3">
    <source>
        <dbReference type="Proteomes" id="UP000031637"/>
    </source>
</evidence>
<name>W0SGC0_9PROT</name>
<dbReference type="Pfam" id="PF03929">
    <property type="entry name" value="PepSY_TM"/>
    <property type="match status" value="1"/>
</dbReference>
<dbReference type="AlphaFoldDB" id="W0SGC0"/>
<feature type="transmembrane region" description="Helical" evidence="1">
    <location>
        <begin position="229"/>
        <end position="252"/>
    </location>
</feature>
<dbReference type="InterPro" id="IPR005625">
    <property type="entry name" value="PepSY-ass_TM"/>
</dbReference>
<dbReference type="KEGG" id="shd:SUTH_02542"/>
<evidence type="ECO:0000256" key="1">
    <source>
        <dbReference type="SAM" id="Phobius"/>
    </source>
</evidence>
<gene>
    <name evidence="2" type="ORF">SUTH_02542</name>
</gene>
<reference evidence="2 3" key="1">
    <citation type="journal article" date="2014" name="Syst. Appl. Microbiol.">
        <title>Complete genomes of freshwater sulfur oxidizers Sulfuricella denitrificans skB26 and Sulfuritalea hydrogenivorans sk43H: genetic insights into the sulfur oxidation pathway of betaproteobacteria.</title>
        <authorList>
            <person name="Watanabe T."/>
            <person name="Kojima H."/>
            <person name="Fukui M."/>
        </authorList>
    </citation>
    <scope>NUCLEOTIDE SEQUENCE [LARGE SCALE GENOMIC DNA]</scope>
    <source>
        <strain evidence="2">DSM22779</strain>
    </source>
</reference>
<dbReference type="PANTHER" id="PTHR34219">
    <property type="entry name" value="IRON-REGULATED INNER MEMBRANE PROTEIN-RELATED"/>
    <property type="match status" value="1"/>
</dbReference>
<evidence type="ECO:0008006" key="4">
    <source>
        <dbReference type="Google" id="ProtNLM"/>
    </source>
</evidence>
<keyword evidence="3" id="KW-1185">Reference proteome</keyword>